<name>A0A1V9XUE7_9ACAR</name>
<keyword evidence="2" id="KW-0812">Transmembrane</keyword>
<sequence>MEDLDVTDDDEFWENNSTNWCGASCRLMVAPVLALGTLINAALACAFAGRKRPLPANELFMFAIVLIELAYSASFLCDYYLFGPLMQSYSQRHPSETCAFLFYKTNERALSLLGLICGKLRFCLLIASLLILWIVIVYLYLKVKTTPTSVTSCLATFWSEQKLLNCLTLKSTLLVTPFTVMMEIRVLHIDIPLWLEDICDVALLFNFISSAPLFLIICPELRFWRGWRCCRCALLSRVFRGLTSSNRRKSYQEYQQQQQQQQQPQRTTENESVRLNV</sequence>
<reference evidence="3 4" key="1">
    <citation type="journal article" date="2017" name="Gigascience">
        <title>Draft genome of the honey bee ectoparasitic mite, Tropilaelaps mercedesae, is shaped by the parasitic life history.</title>
        <authorList>
            <person name="Dong X."/>
            <person name="Armstrong S.D."/>
            <person name="Xia D."/>
            <person name="Makepeace B.L."/>
            <person name="Darby A.C."/>
            <person name="Kadowaki T."/>
        </authorList>
    </citation>
    <scope>NUCLEOTIDE SEQUENCE [LARGE SCALE GENOMIC DNA]</scope>
    <source>
        <strain evidence="3">Wuxi-XJTLU</strain>
    </source>
</reference>
<keyword evidence="4" id="KW-1185">Reference proteome</keyword>
<evidence type="ECO:0000256" key="1">
    <source>
        <dbReference type="SAM" id="MobiDB-lite"/>
    </source>
</evidence>
<accession>A0A1V9XUE7</accession>
<gene>
    <name evidence="3" type="ORF">BIW11_07325</name>
</gene>
<evidence type="ECO:0000313" key="4">
    <source>
        <dbReference type="Proteomes" id="UP000192247"/>
    </source>
</evidence>
<feature type="transmembrane region" description="Helical" evidence="2">
    <location>
        <begin position="162"/>
        <end position="181"/>
    </location>
</feature>
<dbReference type="Proteomes" id="UP000192247">
    <property type="component" value="Unassembled WGS sequence"/>
</dbReference>
<evidence type="ECO:0008006" key="5">
    <source>
        <dbReference type="Google" id="ProtNLM"/>
    </source>
</evidence>
<feature type="transmembrane region" description="Helical" evidence="2">
    <location>
        <begin position="27"/>
        <end position="47"/>
    </location>
</feature>
<feature type="transmembrane region" description="Helical" evidence="2">
    <location>
        <begin position="59"/>
        <end position="82"/>
    </location>
</feature>
<feature type="region of interest" description="Disordered" evidence="1">
    <location>
        <begin position="256"/>
        <end position="277"/>
    </location>
</feature>
<dbReference type="AlphaFoldDB" id="A0A1V9XUE7"/>
<evidence type="ECO:0000313" key="3">
    <source>
        <dbReference type="EMBL" id="OQR77105.1"/>
    </source>
</evidence>
<proteinExistence type="predicted"/>
<dbReference type="EMBL" id="MNPL01003927">
    <property type="protein sequence ID" value="OQR77105.1"/>
    <property type="molecule type" value="Genomic_DNA"/>
</dbReference>
<feature type="transmembrane region" description="Helical" evidence="2">
    <location>
        <begin position="112"/>
        <end position="141"/>
    </location>
</feature>
<protein>
    <recommendedName>
        <fullName evidence="5">G-protein coupled receptors family 1 profile domain-containing protein</fullName>
    </recommendedName>
</protein>
<comment type="caution">
    <text evidence="3">The sequence shown here is derived from an EMBL/GenBank/DDBJ whole genome shotgun (WGS) entry which is preliminary data.</text>
</comment>
<dbReference type="OrthoDB" id="10484834at2759"/>
<evidence type="ECO:0000256" key="2">
    <source>
        <dbReference type="SAM" id="Phobius"/>
    </source>
</evidence>
<feature type="compositionally biased region" description="Basic and acidic residues" evidence="1">
    <location>
        <begin position="268"/>
        <end position="277"/>
    </location>
</feature>
<feature type="transmembrane region" description="Helical" evidence="2">
    <location>
        <begin position="201"/>
        <end position="218"/>
    </location>
</feature>
<keyword evidence="2" id="KW-1133">Transmembrane helix</keyword>
<organism evidence="3 4">
    <name type="scientific">Tropilaelaps mercedesae</name>
    <dbReference type="NCBI Taxonomy" id="418985"/>
    <lineage>
        <taxon>Eukaryota</taxon>
        <taxon>Metazoa</taxon>
        <taxon>Ecdysozoa</taxon>
        <taxon>Arthropoda</taxon>
        <taxon>Chelicerata</taxon>
        <taxon>Arachnida</taxon>
        <taxon>Acari</taxon>
        <taxon>Parasitiformes</taxon>
        <taxon>Mesostigmata</taxon>
        <taxon>Gamasina</taxon>
        <taxon>Dermanyssoidea</taxon>
        <taxon>Laelapidae</taxon>
        <taxon>Tropilaelaps</taxon>
    </lineage>
</organism>
<keyword evidence="2" id="KW-0472">Membrane</keyword>
<dbReference type="InParanoid" id="A0A1V9XUE7"/>
<feature type="compositionally biased region" description="Low complexity" evidence="1">
    <location>
        <begin position="256"/>
        <end position="265"/>
    </location>
</feature>